<dbReference type="GO" id="GO:0005524">
    <property type="term" value="F:ATP binding"/>
    <property type="evidence" value="ECO:0007669"/>
    <property type="project" value="UniProtKB-KW"/>
</dbReference>
<dbReference type="GO" id="GO:0016874">
    <property type="term" value="F:ligase activity"/>
    <property type="evidence" value="ECO:0007669"/>
    <property type="project" value="UniProtKB-KW"/>
</dbReference>
<evidence type="ECO:0000256" key="9">
    <source>
        <dbReference type="ARBA" id="ARBA00039149"/>
    </source>
</evidence>
<dbReference type="InterPro" id="IPR049676">
    <property type="entry name" value="QatC"/>
</dbReference>
<dbReference type="Gene3D" id="3.40.50.620">
    <property type="entry name" value="HUPs"/>
    <property type="match status" value="1"/>
</dbReference>
<evidence type="ECO:0000256" key="2">
    <source>
        <dbReference type="ARBA" id="ARBA00022598"/>
    </source>
</evidence>
<gene>
    <name evidence="11" type="ORF">XaplCFBP3122_03190</name>
</gene>
<comment type="caution">
    <text evidence="11">The sequence shown here is derived from an EMBL/GenBank/DDBJ whole genome shotgun (WGS) entry which is preliminary data.</text>
</comment>
<keyword evidence="5" id="KW-0671">Queuosine biosynthesis</keyword>
<keyword evidence="3" id="KW-0479">Metal-binding</keyword>
<comment type="pathway">
    <text evidence="1">Purine metabolism; 7-cyano-7-deazaguanine biosynthesis.</text>
</comment>
<organism evidence="11 12">
    <name type="scientific">Xanthomonas arboricola pv. populi</name>
    <dbReference type="NCBI Taxonomy" id="487823"/>
    <lineage>
        <taxon>Bacteria</taxon>
        <taxon>Pseudomonadati</taxon>
        <taxon>Pseudomonadota</taxon>
        <taxon>Gammaproteobacteria</taxon>
        <taxon>Lysobacterales</taxon>
        <taxon>Lysobacteraceae</taxon>
        <taxon>Xanthomonas</taxon>
    </lineage>
</organism>
<keyword evidence="7" id="KW-0067">ATP-binding</keyword>
<proteinExistence type="inferred from homology"/>
<evidence type="ECO:0000256" key="8">
    <source>
        <dbReference type="ARBA" id="ARBA00037993"/>
    </source>
</evidence>
<evidence type="ECO:0000256" key="1">
    <source>
        <dbReference type="ARBA" id="ARBA00005061"/>
    </source>
</evidence>
<evidence type="ECO:0000256" key="6">
    <source>
        <dbReference type="ARBA" id="ARBA00022833"/>
    </source>
</evidence>
<dbReference type="EC" id="6.3.4.20" evidence="9"/>
<dbReference type="GO" id="GO:0008616">
    <property type="term" value="P:tRNA queuosine(34) biosynthetic process"/>
    <property type="evidence" value="ECO:0007669"/>
    <property type="project" value="UniProtKB-KW"/>
</dbReference>
<evidence type="ECO:0000256" key="4">
    <source>
        <dbReference type="ARBA" id="ARBA00022741"/>
    </source>
</evidence>
<dbReference type="NCBIfam" id="NF041925">
    <property type="entry name" value="QatC"/>
    <property type="match status" value="1"/>
</dbReference>
<dbReference type="PANTHER" id="PTHR42914:SF1">
    <property type="entry name" value="7-CYANO-7-DEAZAGUANINE SYNTHASE"/>
    <property type="match status" value="1"/>
</dbReference>
<keyword evidence="4" id="KW-0547">Nucleotide-binding</keyword>
<dbReference type="Proteomes" id="UP000238270">
    <property type="component" value="Unassembled WGS sequence"/>
</dbReference>
<dbReference type="Pfam" id="PF06508">
    <property type="entry name" value="QueC"/>
    <property type="match status" value="1"/>
</dbReference>
<name>A0A2S6Z9L7_9XANT</name>
<protein>
    <recommendedName>
        <fullName evidence="9">7-cyano-7-deazaguanine synthase</fullName>
        <ecNumber evidence="9">6.3.4.20</ecNumber>
    </recommendedName>
</protein>
<comment type="catalytic activity">
    <reaction evidence="10">
        <text>7-carboxy-7-carbaguanine + NH4(+) + 2 ATP = 7-cyano-7-carbaguanine + 2 AMP + 2 diphosphate + 2 H(+)</text>
        <dbReference type="Rhea" id="RHEA:27982"/>
        <dbReference type="ChEBI" id="CHEBI:15378"/>
        <dbReference type="ChEBI" id="CHEBI:28938"/>
        <dbReference type="ChEBI" id="CHEBI:30616"/>
        <dbReference type="ChEBI" id="CHEBI:33019"/>
        <dbReference type="ChEBI" id="CHEBI:45075"/>
        <dbReference type="ChEBI" id="CHEBI:61036"/>
        <dbReference type="ChEBI" id="CHEBI:456215"/>
        <dbReference type="EC" id="6.3.4.20"/>
    </reaction>
</comment>
<dbReference type="EMBL" id="MIGV01000002">
    <property type="protein sequence ID" value="PPT78414.1"/>
    <property type="molecule type" value="Genomic_DNA"/>
</dbReference>
<dbReference type="InterPro" id="IPR018317">
    <property type="entry name" value="QueC"/>
</dbReference>
<evidence type="ECO:0000256" key="5">
    <source>
        <dbReference type="ARBA" id="ARBA00022785"/>
    </source>
</evidence>
<evidence type="ECO:0000256" key="3">
    <source>
        <dbReference type="ARBA" id="ARBA00022723"/>
    </source>
</evidence>
<dbReference type="PANTHER" id="PTHR42914">
    <property type="entry name" value="7-CYANO-7-DEAZAGUANINE SYNTHASE"/>
    <property type="match status" value="1"/>
</dbReference>
<dbReference type="AlphaFoldDB" id="A0A2S6Z9L7"/>
<keyword evidence="6" id="KW-0862">Zinc</keyword>
<dbReference type="InterPro" id="IPR014729">
    <property type="entry name" value="Rossmann-like_a/b/a_fold"/>
</dbReference>
<accession>A0A2S6Z9L7</accession>
<evidence type="ECO:0000256" key="7">
    <source>
        <dbReference type="ARBA" id="ARBA00022840"/>
    </source>
</evidence>
<keyword evidence="2" id="KW-0436">Ligase</keyword>
<sequence>MAVTASDTFVNRDDAADGWARDIQLTVALVEPARWVPVVPLLTSALNFLSGDVWSIKLVGDGAPPPVFKVRTRKVIDPAPCDCACLFSGGLDSAIGVLDLLKKGRKPILVSHAYTHDAKRQIELLPKLGANLVRFGAQANPSGWLAVGNDVQMRTRSFNFLAMGVLMASALVGPGSNRRTLFVPENGLIALNPPLTPRRIGALSTRTTHPYYLNLVQRILDQVGLLVDIKNPYADKTKGEMMRDCLDQARLGQIADRTVSCGKWKRKRTQCGRCVPCLIRRAAYHGAGMKDGTDYQSEGQVLQHFLDYGADADDLMAMLLAVRRLPKADVAKWVAQTGPMPLVAADRDSRVEAVRRGMIEVEDYLRSQVQF</sequence>
<evidence type="ECO:0000313" key="11">
    <source>
        <dbReference type="EMBL" id="PPT78414.1"/>
    </source>
</evidence>
<evidence type="ECO:0000256" key="10">
    <source>
        <dbReference type="ARBA" id="ARBA00047890"/>
    </source>
</evidence>
<comment type="similarity">
    <text evidence="8">Belongs to the QueC family.</text>
</comment>
<dbReference type="GO" id="GO:0046872">
    <property type="term" value="F:metal ion binding"/>
    <property type="evidence" value="ECO:0007669"/>
    <property type="project" value="UniProtKB-KW"/>
</dbReference>
<reference evidence="11 12" key="1">
    <citation type="submission" date="2016-08" db="EMBL/GenBank/DDBJ databases">
        <title>Evolution of the type three secretion system and type three effector repertoires in Xanthomonas.</title>
        <authorList>
            <person name="Merda D."/>
            <person name="Briand M."/>
            <person name="Bosis E."/>
            <person name="Rousseau C."/>
            <person name="Portier P."/>
            <person name="Jacques M.-A."/>
            <person name="Fischer-Le Saux M."/>
        </authorList>
    </citation>
    <scope>NUCLEOTIDE SEQUENCE [LARGE SCALE GENOMIC DNA]</scope>
    <source>
        <strain evidence="11 12">CFBP 3122</strain>
    </source>
</reference>
<dbReference type="SUPFAM" id="SSF52402">
    <property type="entry name" value="Adenine nucleotide alpha hydrolases-like"/>
    <property type="match status" value="1"/>
</dbReference>
<evidence type="ECO:0000313" key="12">
    <source>
        <dbReference type="Proteomes" id="UP000238270"/>
    </source>
</evidence>